<gene>
    <name evidence="1" type="ORF">IW252_002572</name>
    <name evidence="2" type="ORF">IW252_002650</name>
</gene>
<reference evidence="1" key="1">
    <citation type="submission" date="2020-11" db="EMBL/GenBank/DDBJ databases">
        <title>Sequencing the genomes of 1000 actinobacteria strains.</title>
        <authorList>
            <person name="Klenk H.-P."/>
        </authorList>
    </citation>
    <scope>NUCLEOTIDE SEQUENCE</scope>
    <source>
        <strain evidence="1">DSM 26152</strain>
    </source>
</reference>
<dbReference type="Proteomes" id="UP000625033">
    <property type="component" value="Unassembled WGS sequence"/>
</dbReference>
<sequence>MDTKLLKIRAALDDTLLQQRVAGAQLAYITTNSPTEGSAAEQLANAVRDNPSQTITNFVTEMVLNPSIQTAIVWDEATSAIDSTAVTDSDIEYVVADRWTAVAERLYGTPATSI</sequence>
<comment type="caution">
    <text evidence="1">The sequence shown here is derived from an EMBL/GenBank/DDBJ whole genome shotgun (WGS) entry which is preliminary data.</text>
</comment>
<accession>A0A931GG01</accession>
<protein>
    <submittedName>
        <fullName evidence="1">Uncharacterized protein</fullName>
    </submittedName>
</protein>
<evidence type="ECO:0000313" key="2">
    <source>
        <dbReference type="EMBL" id="MBG6085883.1"/>
    </source>
</evidence>
<dbReference type="RefSeq" id="WP_196836948.1">
    <property type="nucleotide sequence ID" value="NZ_JADOTZ010000001.1"/>
</dbReference>
<evidence type="ECO:0000313" key="1">
    <source>
        <dbReference type="EMBL" id="MBG6085805.1"/>
    </source>
</evidence>
<dbReference type="EMBL" id="JADOTZ010000001">
    <property type="protein sequence ID" value="MBG6085883.1"/>
    <property type="molecule type" value="Genomic_DNA"/>
</dbReference>
<evidence type="ECO:0000313" key="3">
    <source>
        <dbReference type="Proteomes" id="UP000625033"/>
    </source>
</evidence>
<keyword evidence="3" id="KW-1185">Reference proteome</keyword>
<proteinExistence type="predicted"/>
<dbReference type="EMBL" id="JADOTZ010000001">
    <property type="protein sequence ID" value="MBG6085805.1"/>
    <property type="molecule type" value="Genomic_DNA"/>
</dbReference>
<name>A0A931GG01_9MICC</name>
<dbReference type="AlphaFoldDB" id="A0A931GG01"/>
<organism evidence="1 3">
    <name type="scientific">Zhihengliuella flava</name>
    <dbReference type="NCBI Taxonomy" id="1285193"/>
    <lineage>
        <taxon>Bacteria</taxon>
        <taxon>Bacillati</taxon>
        <taxon>Actinomycetota</taxon>
        <taxon>Actinomycetes</taxon>
        <taxon>Micrococcales</taxon>
        <taxon>Micrococcaceae</taxon>
        <taxon>Zhihengliuella</taxon>
    </lineage>
</organism>